<keyword evidence="3" id="KW-1185">Reference proteome</keyword>
<dbReference type="Proteomes" id="UP000187941">
    <property type="component" value="Chromosome"/>
</dbReference>
<dbReference type="KEGG" id="smon:AWR27_24060"/>
<accession>A0A1P9X383</accession>
<reference evidence="2 3" key="1">
    <citation type="submission" date="2016-01" db="EMBL/GenBank/DDBJ databases">
        <authorList>
            <person name="Oliw E.H."/>
        </authorList>
    </citation>
    <scope>NUCLEOTIDE SEQUENCE [LARGE SCALE GENOMIC DNA]</scope>
    <source>
        <strain evidence="2 3">DY10</strain>
    </source>
</reference>
<protein>
    <submittedName>
        <fullName evidence="2">Uncharacterized protein</fullName>
    </submittedName>
</protein>
<dbReference type="AlphaFoldDB" id="A0A1P9X383"/>
<dbReference type="RefSeq" id="WP_077133577.1">
    <property type="nucleotide sequence ID" value="NZ_CP014263.1"/>
</dbReference>
<evidence type="ECO:0000256" key="1">
    <source>
        <dbReference type="SAM" id="SignalP"/>
    </source>
</evidence>
<feature type="signal peptide" evidence="1">
    <location>
        <begin position="1"/>
        <end position="22"/>
    </location>
</feature>
<dbReference type="OrthoDB" id="963293at2"/>
<evidence type="ECO:0000313" key="3">
    <source>
        <dbReference type="Proteomes" id="UP000187941"/>
    </source>
</evidence>
<gene>
    <name evidence="2" type="ORF">AWR27_24060</name>
</gene>
<sequence>MKALIGVVIITCLLSVSSKAQSATPAKLHFLNVINGLSKPEIKTANEMKKPILLKSRTWVTIQTAGDSLGLILNGKPYSIRFEPNKEYYFVLQANYTGWVITEKSEREFILTAAVNSAKGPEIYVLSSVTD</sequence>
<feature type="chain" id="PRO_5012953093" evidence="1">
    <location>
        <begin position="23"/>
        <end position="131"/>
    </location>
</feature>
<proteinExistence type="predicted"/>
<dbReference type="EMBL" id="CP014263">
    <property type="protein sequence ID" value="AQG82100.1"/>
    <property type="molecule type" value="Genomic_DNA"/>
</dbReference>
<evidence type="ECO:0000313" key="2">
    <source>
        <dbReference type="EMBL" id="AQG82100.1"/>
    </source>
</evidence>
<keyword evidence="1" id="KW-0732">Signal</keyword>
<organism evidence="2 3">
    <name type="scientific">Spirosoma montaniterrae</name>
    <dbReference type="NCBI Taxonomy" id="1178516"/>
    <lineage>
        <taxon>Bacteria</taxon>
        <taxon>Pseudomonadati</taxon>
        <taxon>Bacteroidota</taxon>
        <taxon>Cytophagia</taxon>
        <taxon>Cytophagales</taxon>
        <taxon>Cytophagaceae</taxon>
        <taxon>Spirosoma</taxon>
    </lineage>
</organism>
<name>A0A1P9X383_9BACT</name>